<evidence type="ECO:0000313" key="4">
    <source>
        <dbReference type="Proteomes" id="UP000016927"/>
    </source>
</evidence>
<proteinExistence type="predicted"/>
<feature type="domain" description="Mei2-like C-terminal RNA recognition motif" evidence="2">
    <location>
        <begin position="1"/>
        <end position="81"/>
    </location>
</feature>
<evidence type="ECO:0000256" key="1">
    <source>
        <dbReference type="ARBA" id="ARBA00022884"/>
    </source>
</evidence>
<organism evidence="3 4">
    <name type="scientific">Nosema bombycis (strain CQ1 / CVCC 102059)</name>
    <name type="common">Microsporidian parasite</name>
    <name type="synonym">Pebrine of silkworm</name>
    <dbReference type="NCBI Taxonomy" id="578461"/>
    <lineage>
        <taxon>Eukaryota</taxon>
        <taxon>Fungi</taxon>
        <taxon>Fungi incertae sedis</taxon>
        <taxon>Microsporidia</taxon>
        <taxon>Nosematidae</taxon>
        <taxon>Nosema</taxon>
    </lineage>
</organism>
<accession>R0KNL3</accession>
<dbReference type="SUPFAM" id="SSF54928">
    <property type="entry name" value="RNA-binding domain, RBD"/>
    <property type="match status" value="1"/>
</dbReference>
<dbReference type="Pfam" id="PF04059">
    <property type="entry name" value="RRM_2"/>
    <property type="match status" value="1"/>
</dbReference>
<dbReference type="InterPro" id="IPR035979">
    <property type="entry name" value="RBD_domain_sf"/>
</dbReference>
<evidence type="ECO:0000259" key="2">
    <source>
        <dbReference type="Pfam" id="PF04059"/>
    </source>
</evidence>
<evidence type="ECO:0000313" key="3">
    <source>
        <dbReference type="EMBL" id="EOB12271.1"/>
    </source>
</evidence>
<dbReference type="InterPro" id="IPR007201">
    <property type="entry name" value="Mei2-like_Rrm_C"/>
</dbReference>
<dbReference type="AlphaFoldDB" id="R0KNL3"/>
<sequence length="111" mass="13269">MLIDLLNEHHFGCYDFVYLRMDFKNKCNVGYAFVNLSDYRCIISLYKKINNKGWKKFFSNKIAQVTYASIQGLENLKMKFRKSSVMQEQESYRPKIFYTEGPLKGYEQTDF</sequence>
<gene>
    <name evidence="3" type="primary">MEI2</name>
    <name evidence="3" type="ORF">NBO_481g0006</name>
</gene>
<keyword evidence="1" id="KW-0694">RNA-binding</keyword>
<dbReference type="HOGENOM" id="CLU_122513_1_1_1"/>
<keyword evidence="4" id="KW-1185">Reference proteome</keyword>
<dbReference type="OrthoDB" id="417481at2759"/>
<dbReference type="Proteomes" id="UP000016927">
    <property type="component" value="Unassembled WGS sequence"/>
</dbReference>
<dbReference type="EMBL" id="KB909389">
    <property type="protein sequence ID" value="EOB12271.1"/>
    <property type="molecule type" value="Genomic_DNA"/>
</dbReference>
<reference evidence="3 4" key="1">
    <citation type="journal article" date="2013" name="BMC Genomics">
        <title>Comparative genomics of parasitic silkworm microsporidia reveal an association between genome expansion and host adaptation.</title>
        <authorList>
            <person name="Pan G."/>
            <person name="Xu J."/>
            <person name="Li T."/>
            <person name="Xia Q."/>
            <person name="Liu S.L."/>
            <person name="Zhang G."/>
            <person name="Li S."/>
            <person name="Li C."/>
            <person name="Liu H."/>
            <person name="Yang L."/>
            <person name="Liu T."/>
            <person name="Zhang X."/>
            <person name="Wu Z."/>
            <person name="Fan W."/>
            <person name="Dang X."/>
            <person name="Xiang H."/>
            <person name="Tao M."/>
            <person name="Li Y."/>
            <person name="Hu J."/>
            <person name="Li Z."/>
            <person name="Lin L."/>
            <person name="Luo J."/>
            <person name="Geng L."/>
            <person name="Wang L."/>
            <person name="Long M."/>
            <person name="Wan Y."/>
            <person name="He N."/>
            <person name="Zhang Z."/>
            <person name="Lu C."/>
            <person name="Keeling P.J."/>
            <person name="Wang J."/>
            <person name="Xiang Z."/>
            <person name="Zhou Z."/>
        </authorList>
    </citation>
    <scope>NUCLEOTIDE SEQUENCE [LARGE SCALE GENOMIC DNA]</scope>
    <source>
        <strain evidence="4">CQ1 / CVCC 102059</strain>
    </source>
</reference>
<dbReference type="OMA" id="QANINHY"/>
<dbReference type="VEuPathDB" id="MicrosporidiaDB:NBO_481g0006"/>
<dbReference type="GO" id="GO:0003723">
    <property type="term" value="F:RNA binding"/>
    <property type="evidence" value="ECO:0007669"/>
    <property type="project" value="UniProtKB-KW"/>
</dbReference>
<protein>
    <submittedName>
        <fullName evidence="3">Meiosis protein mei2</fullName>
    </submittedName>
</protein>
<dbReference type="PANTHER" id="PTHR23189">
    <property type="entry name" value="RNA RECOGNITION MOTIF-CONTAINING"/>
    <property type="match status" value="1"/>
</dbReference>
<name>R0KNL3_NOSB1</name>